<dbReference type="Proteomes" id="UP001153269">
    <property type="component" value="Unassembled WGS sequence"/>
</dbReference>
<protein>
    <submittedName>
        <fullName evidence="2">Uncharacterized protein</fullName>
    </submittedName>
</protein>
<dbReference type="AlphaFoldDB" id="A0A9N7Y592"/>
<evidence type="ECO:0000256" key="1">
    <source>
        <dbReference type="SAM" id="MobiDB-lite"/>
    </source>
</evidence>
<name>A0A9N7Y592_PLEPL</name>
<keyword evidence="3" id="KW-1185">Reference proteome</keyword>
<feature type="region of interest" description="Disordered" evidence="1">
    <location>
        <begin position="1"/>
        <end position="28"/>
    </location>
</feature>
<evidence type="ECO:0000313" key="2">
    <source>
        <dbReference type="EMBL" id="CAB1413178.1"/>
    </source>
</evidence>
<organism evidence="2 3">
    <name type="scientific">Pleuronectes platessa</name>
    <name type="common">European plaice</name>
    <dbReference type="NCBI Taxonomy" id="8262"/>
    <lineage>
        <taxon>Eukaryota</taxon>
        <taxon>Metazoa</taxon>
        <taxon>Chordata</taxon>
        <taxon>Craniata</taxon>
        <taxon>Vertebrata</taxon>
        <taxon>Euteleostomi</taxon>
        <taxon>Actinopterygii</taxon>
        <taxon>Neopterygii</taxon>
        <taxon>Teleostei</taxon>
        <taxon>Neoteleostei</taxon>
        <taxon>Acanthomorphata</taxon>
        <taxon>Carangaria</taxon>
        <taxon>Pleuronectiformes</taxon>
        <taxon>Pleuronectoidei</taxon>
        <taxon>Pleuronectidae</taxon>
        <taxon>Pleuronectes</taxon>
    </lineage>
</organism>
<gene>
    <name evidence="2" type="ORF">PLEPLA_LOCUS878</name>
</gene>
<accession>A0A9N7Y592</accession>
<proteinExistence type="predicted"/>
<sequence>MTDRQLPFDGRAKRGDSVPRLSGDGGWKETGTLKGCCCTSSRLAESVGSEANANRRQAIRYDMWVCAYTYECFPRVKQRISLH</sequence>
<comment type="caution">
    <text evidence="2">The sequence shown here is derived from an EMBL/GenBank/DDBJ whole genome shotgun (WGS) entry which is preliminary data.</text>
</comment>
<dbReference type="EMBL" id="CADEAL010000041">
    <property type="protein sequence ID" value="CAB1413178.1"/>
    <property type="molecule type" value="Genomic_DNA"/>
</dbReference>
<reference evidence="2" key="1">
    <citation type="submission" date="2020-03" db="EMBL/GenBank/DDBJ databases">
        <authorList>
            <person name="Weist P."/>
        </authorList>
    </citation>
    <scope>NUCLEOTIDE SEQUENCE</scope>
</reference>
<evidence type="ECO:0000313" key="3">
    <source>
        <dbReference type="Proteomes" id="UP001153269"/>
    </source>
</evidence>